<keyword evidence="3" id="KW-1185">Reference proteome</keyword>
<dbReference type="Proteomes" id="UP000192596">
    <property type="component" value="Unassembled WGS sequence"/>
</dbReference>
<evidence type="ECO:0000256" key="1">
    <source>
        <dbReference type="SAM" id="SignalP"/>
    </source>
</evidence>
<dbReference type="InParanoid" id="A0A1V8T6R5"/>
<accession>A0A1V8T6R5</accession>
<name>A0A1V8T6R5_9PEZI</name>
<sequence>MHDFSKSTILRCALACVHFQISTAHVTRDQDYGIGFQFTPAYGSVAVSYENGSNIALGRVNGDKAWHDLMFKFCVDTRYMRYDGSDTTLEADRLVLVEMVDSLAQLAAAKLGRPVRAAAVSLPAHNRVHHYGEFAVAPILQHAFETAGMEYLPIITWNAAMGEPLIFAENAIVAGHGFGLCQPYTAGSECKNGTRAPYDVFYLIGYYANELEITRTSRQWSAYQSWWYGFPSEQHLGRDSKHDNPNEEHYWDAVRQRLIKSFPPSGHLSYNITKLIFYGDYAEDPRLRLEVEELLRAFGQKPLLVDDEINPVYAGALGVAEFAKRKPYFDIEAQHSHGLVDQTKPDP</sequence>
<dbReference type="OrthoDB" id="3643156at2759"/>
<proteinExistence type="predicted"/>
<dbReference type="EMBL" id="NAJO01000015">
    <property type="protein sequence ID" value="OQO06984.1"/>
    <property type="molecule type" value="Genomic_DNA"/>
</dbReference>
<gene>
    <name evidence="2" type="ORF">B0A48_07550</name>
</gene>
<reference evidence="3" key="1">
    <citation type="submission" date="2017-03" db="EMBL/GenBank/DDBJ databases">
        <title>Genomes of endolithic fungi from Antarctica.</title>
        <authorList>
            <person name="Coleine C."/>
            <person name="Masonjones S."/>
            <person name="Stajich J.E."/>
        </authorList>
    </citation>
    <scope>NUCLEOTIDE SEQUENCE [LARGE SCALE GENOMIC DNA]</scope>
    <source>
        <strain evidence="3">CCFEE 5527</strain>
    </source>
</reference>
<organism evidence="2 3">
    <name type="scientific">Cryoendolithus antarcticus</name>
    <dbReference type="NCBI Taxonomy" id="1507870"/>
    <lineage>
        <taxon>Eukaryota</taxon>
        <taxon>Fungi</taxon>
        <taxon>Dikarya</taxon>
        <taxon>Ascomycota</taxon>
        <taxon>Pezizomycotina</taxon>
        <taxon>Dothideomycetes</taxon>
        <taxon>Dothideomycetidae</taxon>
        <taxon>Cladosporiales</taxon>
        <taxon>Cladosporiaceae</taxon>
        <taxon>Cryoendolithus</taxon>
    </lineage>
</organism>
<feature type="chain" id="PRO_5013003438" evidence="1">
    <location>
        <begin position="25"/>
        <end position="347"/>
    </location>
</feature>
<dbReference type="STRING" id="1507870.A0A1V8T6R5"/>
<dbReference type="AlphaFoldDB" id="A0A1V8T6R5"/>
<protein>
    <submittedName>
        <fullName evidence="2">Uncharacterized protein</fullName>
    </submittedName>
</protein>
<feature type="signal peptide" evidence="1">
    <location>
        <begin position="1"/>
        <end position="24"/>
    </location>
</feature>
<keyword evidence="1" id="KW-0732">Signal</keyword>
<evidence type="ECO:0000313" key="3">
    <source>
        <dbReference type="Proteomes" id="UP000192596"/>
    </source>
</evidence>
<evidence type="ECO:0000313" key="2">
    <source>
        <dbReference type="EMBL" id="OQO06984.1"/>
    </source>
</evidence>
<comment type="caution">
    <text evidence="2">The sequence shown here is derived from an EMBL/GenBank/DDBJ whole genome shotgun (WGS) entry which is preliminary data.</text>
</comment>